<evidence type="ECO:0000313" key="3">
    <source>
        <dbReference type="Proteomes" id="UP001595843"/>
    </source>
</evidence>
<evidence type="ECO:0000256" key="1">
    <source>
        <dbReference type="ARBA" id="ARBA00022801"/>
    </source>
</evidence>
<keyword evidence="1 2" id="KW-0378">Hydrolase</keyword>
<accession>A0ABV8JAX6</accession>
<dbReference type="RefSeq" id="WP_380702477.1">
    <property type="nucleotide sequence ID" value="NZ_JBHSAP010000007.1"/>
</dbReference>
<dbReference type="NCBIfam" id="TIGR01076">
    <property type="entry name" value="sortase_fam"/>
    <property type="match status" value="1"/>
</dbReference>
<dbReference type="InterPro" id="IPR005754">
    <property type="entry name" value="Sortase"/>
</dbReference>
<dbReference type="InterPro" id="IPR041999">
    <property type="entry name" value="Sortase_D_1"/>
</dbReference>
<dbReference type="SUPFAM" id="SSF63817">
    <property type="entry name" value="Sortase"/>
    <property type="match status" value="1"/>
</dbReference>
<dbReference type="Proteomes" id="UP001595843">
    <property type="component" value="Unassembled WGS sequence"/>
</dbReference>
<gene>
    <name evidence="2" type="ORF">ACFOUO_04265</name>
</gene>
<name>A0ABV8JAX6_9BACL</name>
<comment type="caution">
    <text evidence="2">The sequence shown here is derived from an EMBL/GenBank/DDBJ whole genome shotgun (WGS) entry which is preliminary data.</text>
</comment>
<dbReference type="EMBL" id="JBHSAP010000007">
    <property type="protein sequence ID" value="MFC4076018.1"/>
    <property type="molecule type" value="Genomic_DNA"/>
</dbReference>
<reference evidence="3" key="1">
    <citation type="journal article" date="2019" name="Int. J. Syst. Evol. Microbiol.">
        <title>The Global Catalogue of Microorganisms (GCM) 10K type strain sequencing project: providing services to taxonomists for standard genome sequencing and annotation.</title>
        <authorList>
            <consortium name="The Broad Institute Genomics Platform"/>
            <consortium name="The Broad Institute Genome Sequencing Center for Infectious Disease"/>
            <person name="Wu L."/>
            <person name="Ma J."/>
        </authorList>
    </citation>
    <scope>NUCLEOTIDE SEQUENCE [LARGE SCALE GENOMIC DNA]</scope>
    <source>
        <strain evidence="3">IBRC-M 10813</strain>
    </source>
</reference>
<dbReference type="InterPro" id="IPR023365">
    <property type="entry name" value="Sortase_dom-sf"/>
</dbReference>
<dbReference type="Gene3D" id="2.40.260.10">
    <property type="entry name" value="Sortase"/>
    <property type="match status" value="1"/>
</dbReference>
<dbReference type="CDD" id="cd05828">
    <property type="entry name" value="Sortase_D_1"/>
    <property type="match status" value="1"/>
</dbReference>
<dbReference type="EC" id="3.4.22.70" evidence="2"/>
<organism evidence="2 3">
    <name type="scientific">Salinithrix halophila</name>
    <dbReference type="NCBI Taxonomy" id="1485204"/>
    <lineage>
        <taxon>Bacteria</taxon>
        <taxon>Bacillati</taxon>
        <taxon>Bacillota</taxon>
        <taxon>Bacilli</taxon>
        <taxon>Bacillales</taxon>
        <taxon>Thermoactinomycetaceae</taxon>
        <taxon>Salinithrix</taxon>
    </lineage>
</organism>
<protein>
    <submittedName>
        <fullName evidence="2">Sortase</fullName>
        <ecNumber evidence="2">3.4.22.70</ecNumber>
    </submittedName>
</protein>
<dbReference type="GO" id="GO:0016787">
    <property type="term" value="F:hydrolase activity"/>
    <property type="evidence" value="ECO:0007669"/>
    <property type="project" value="UniProtKB-KW"/>
</dbReference>
<evidence type="ECO:0000313" key="2">
    <source>
        <dbReference type="EMBL" id="MFC4076018.1"/>
    </source>
</evidence>
<dbReference type="Pfam" id="PF04203">
    <property type="entry name" value="Sortase"/>
    <property type="match status" value="1"/>
</dbReference>
<sequence>MIRVFAVILILAGSSMVAYNAYQWWDQIHVAVHDPKLAMAIAKDWDDRRAEPSKKEGIKRKQDPKKGAVIGELIIPQIGAILPIVYGTGEKELAKGVGQYIGSGTVLPGEKGHTVLAGHRETVFRQANELKKGDKLYVKIDGFIHTYQIRKTFIVDDEDRSVIVPHDKPDMSLITCYPFNLVGSAPQRYIIRADLIGSKPQNN</sequence>
<keyword evidence="3" id="KW-1185">Reference proteome</keyword>
<proteinExistence type="predicted"/>